<feature type="region of interest" description="Disordered" evidence="1">
    <location>
        <begin position="1"/>
        <end position="45"/>
    </location>
</feature>
<name>A0A9D4UVD5_ADICA</name>
<dbReference type="EMBL" id="JABFUD020000010">
    <property type="protein sequence ID" value="KAI5074713.1"/>
    <property type="molecule type" value="Genomic_DNA"/>
</dbReference>
<reference evidence="2" key="1">
    <citation type="submission" date="2021-01" db="EMBL/GenBank/DDBJ databases">
        <title>Adiantum capillus-veneris genome.</title>
        <authorList>
            <person name="Fang Y."/>
            <person name="Liao Q."/>
        </authorList>
    </citation>
    <scope>NUCLEOTIDE SEQUENCE</scope>
    <source>
        <strain evidence="2">H3</strain>
        <tissue evidence="2">Leaf</tissue>
    </source>
</reference>
<evidence type="ECO:0000313" key="2">
    <source>
        <dbReference type="EMBL" id="KAI5074713.1"/>
    </source>
</evidence>
<feature type="compositionally biased region" description="Basic and acidic residues" evidence="1">
    <location>
        <begin position="21"/>
        <end position="42"/>
    </location>
</feature>
<evidence type="ECO:0000313" key="3">
    <source>
        <dbReference type="Proteomes" id="UP000886520"/>
    </source>
</evidence>
<organism evidence="2 3">
    <name type="scientific">Adiantum capillus-veneris</name>
    <name type="common">Maidenhair fern</name>
    <dbReference type="NCBI Taxonomy" id="13818"/>
    <lineage>
        <taxon>Eukaryota</taxon>
        <taxon>Viridiplantae</taxon>
        <taxon>Streptophyta</taxon>
        <taxon>Embryophyta</taxon>
        <taxon>Tracheophyta</taxon>
        <taxon>Polypodiopsida</taxon>
        <taxon>Polypodiidae</taxon>
        <taxon>Polypodiales</taxon>
        <taxon>Pteridineae</taxon>
        <taxon>Pteridaceae</taxon>
        <taxon>Vittarioideae</taxon>
        <taxon>Adiantum</taxon>
    </lineage>
</organism>
<protein>
    <submittedName>
        <fullName evidence="2">Uncharacterized protein</fullName>
    </submittedName>
</protein>
<sequence>MEKKVLEETNQSADQGQHIPKKGESSKRPVQDKEEQENESKMNSDPVVQVVEIVLIEPPVPAVDNADQVEVPMPDFEDCDLVHEAMEKEV</sequence>
<dbReference type="Proteomes" id="UP000886520">
    <property type="component" value="Chromosome 10"/>
</dbReference>
<evidence type="ECO:0000256" key="1">
    <source>
        <dbReference type="SAM" id="MobiDB-lite"/>
    </source>
</evidence>
<accession>A0A9D4UVD5</accession>
<comment type="caution">
    <text evidence="2">The sequence shown here is derived from an EMBL/GenBank/DDBJ whole genome shotgun (WGS) entry which is preliminary data.</text>
</comment>
<dbReference type="AlphaFoldDB" id="A0A9D4UVD5"/>
<keyword evidence="3" id="KW-1185">Reference proteome</keyword>
<proteinExistence type="predicted"/>
<gene>
    <name evidence="2" type="ORF">GOP47_0010674</name>
</gene>